<dbReference type="SUPFAM" id="SSF53756">
    <property type="entry name" value="UDP-Glycosyltransferase/glycogen phosphorylase"/>
    <property type="match status" value="1"/>
</dbReference>
<comment type="function">
    <text evidence="10">Cell wall formation. Catalyzes the transfer of a GlcNAc subunit on undecaprenyl-pyrophosphoryl-MurNAc-pentapeptide (lipid intermediate I) to form undecaprenyl-pyrophosphoryl-MurNAc-(pentapeptide)GlcNAc (lipid intermediate II).</text>
</comment>
<dbReference type="GO" id="GO:0008360">
    <property type="term" value="P:regulation of cell shape"/>
    <property type="evidence" value="ECO:0007669"/>
    <property type="project" value="UniProtKB-KW"/>
</dbReference>
<feature type="binding site" evidence="10">
    <location>
        <position position="196"/>
    </location>
    <ligand>
        <name>UDP-N-acetyl-alpha-D-glucosamine</name>
        <dbReference type="ChEBI" id="CHEBI:57705"/>
    </ligand>
</feature>
<feature type="binding site" evidence="10">
    <location>
        <position position="289"/>
    </location>
    <ligand>
        <name>UDP-N-acetyl-alpha-D-glucosamine</name>
        <dbReference type="ChEBI" id="CHEBI:57705"/>
    </ligand>
</feature>
<evidence type="ECO:0000313" key="13">
    <source>
        <dbReference type="EMBL" id="HIY65611.1"/>
    </source>
</evidence>
<dbReference type="GO" id="GO:0071555">
    <property type="term" value="P:cell wall organization"/>
    <property type="evidence" value="ECO:0007669"/>
    <property type="project" value="UniProtKB-KW"/>
</dbReference>
<dbReference type="InterPro" id="IPR004276">
    <property type="entry name" value="GlycoTrans_28_N"/>
</dbReference>
<evidence type="ECO:0000256" key="1">
    <source>
        <dbReference type="ARBA" id="ARBA00022475"/>
    </source>
</evidence>
<dbReference type="GO" id="GO:0005886">
    <property type="term" value="C:plasma membrane"/>
    <property type="evidence" value="ECO:0007669"/>
    <property type="project" value="UniProtKB-SubCell"/>
</dbReference>
<keyword evidence="4 10" id="KW-0808">Transferase</keyword>
<comment type="caution">
    <text evidence="10">Lacks conserved residue(s) required for the propagation of feature annotation.</text>
</comment>
<dbReference type="Proteomes" id="UP000824005">
    <property type="component" value="Unassembled WGS sequence"/>
</dbReference>
<name>A0A9D2C809_9MICO</name>
<dbReference type="PANTHER" id="PTHR21015:SF22">
    <property type="entry name" value="GLYCOSYLTRANSFERASE"/>
    <property type="match status" value="1"/>
</dbReference>
<dbReference type="EMBL" id="DXDC01000145">
    <property type="protein sequence ID" value="HIY65611.1"/>
    <property type="molecule type" value="Genomic_DNA"/>
</dbReference>
<evidence type="ECO:0000259" key="12">
    <source>
        <dbReference type="Pfam" id="PF04101"/>
    </source>
</evidence>
<keyword evidence="5 10" id="KW-0133">Cell shape</keyword>
<dbReference type="Gene3D" id="3.40.50.2000">
    <property type="entry name" value="Glycogen Phosphorylase B"/>
    <property type="match status" value="2"/>
</dbReference>
<accession>A0A9D2C809</accession>
<dbReference type="EC" id="2.4.1.227" evidence="10"/>
<comment type="subcellular location">
    <subcellularLocation>
        <location evidence="10">Cell membrane</location>
        <topology evidence="10">Peripheral membrane protein</topology>
        <orientation evidence="10">Cytoplasmic side</orientation>
    </subcellularLocation>
</comment>
<feature type="domain" description="Glycosyltransferase family 28 N-terminal" evidence="11">
    <location>
        <begin position="4"/>
        <end position="142"/>
    </location>
</feature>
<comment type="caution">
    <text evidence="13">The sequence shown here is derived from an EMBL/GenBank/DDBJ whole genome shotgun (WGS) entry which is preliminary data.</text>
</comment>
<dbReference type="GO" id="GO:0005975">
    <property type="term" value="P:carbohydrate metabolic process"/>
    <property type="evidence" value="ECO:0007669"/>
    <property type="project" value="InterPro"/>
</dbReference>
<dbReference type="PANTHER" id="PTHR21015">
    <property type="entry name" value="UDP-N-ACETYLGLUCOSAMINE--N-ACETYLMURAMYL-(PENTAPEPTIDE) PYROPHOSPHORYL-UNDECAPRENOL N-ACETYLGLUCOSAMINE TRANSFERASE 1"/>
    <property type="match status" value="1"/>
</dbReference>
<evidence type="ECO:0000256" key="3">
    <source>
        <dbReference type="ARBA" id="ARBA00022676"/>
    </source>
</evidence>
<dbReference type="NCBIfam" id="TIGR01133">
    <property type="entry name" value="murG"/>
    <property type="match status" value="1"/>
</dbReference>
<dbReference type="GO" id="GO:0050511">
    <property type="term" value="F:undecaprenyldiphospho-muramoylpentapeptide beta-N-acetylglucosaminyltransferase activity"/>
    <property type="evidence" value="ECO:0007669"/>
    <property type="project" value="UniProtKB-UniRule"/>
</dbReference>
<evidence type="ECO:0000256" key="5">
    <source>
        <dbReference type="ARBA" id="ARBA00022960"/>
    </source>
</evidence>
<gene>
    <name evidence="10 13" type="primary">murG</name>
    <name evidence="13" type="ORF">H9830_04970</name>
</gene>
<dbReference type="HAMAP" id="MF_00033">
    <property type="entry name" value="MurG"/>
    <property type="match status" value="1"/>
</dbReference>
<protein>
    <recommendedName>
        <fullName evidence="10">UDP-N-acetylglucosamine--N-acetylmuramyl-(pentapeptide) pyrophosphoryl-undecaprenol N-acetylglucosamine transferase</fullName>
        <ecNumber evidence="10">2.4.1.227</ecNumber>
    </recommendedName>
    <alternativeName>
        <fullName evidence="10">Undecaprenyl-PP-MurNAc-pentapeptide-UDPGlcNAc GlcNAc transferase</fullName>
    </alternativeName>
</protein>
<feature type="binding site" evidence="10">
    <location>
        <position position="162"/>
    </location>
    <ligand>
        <name>UDP-N-acetyl-alpha-D-glucosamine</name>
        <dbReference type="ChEBI" id="CHEBI:57705"/>
    </ligand>
</feature>
<dbReference type="InterPro" id="IPR006009">
    <property type="entry name" value="GlcNAc_MurG"/>
</dbReference>
<reference evidence="13" key="2">
    <citation type="submission" date="2021-04" db="EMBL/GenBank/DDBJ databases">
        <authorList>
            <person name="Gilroy R."/>
        </authorList>
    </citation>
    <scope>NUCLEOTIDE SEQUENCE</scope>
    <source>
        <strain evidence="13">ChiGjej1B1-98</strain>
    </source>
</reference>
<comment type="catalytic activity">
    <reaction evidence="10">
        <text>di-trans,octa-cis-undecaprenyl diphospho-N-acetyl-alpha-D-muramoyl-L-alanyl-D-glutamyl-meso-2,6-diaminopimeloyl-D-alanyl-D-alanine + UDP-N-acetyl-alpha-D-glucosamine = di-trans,octa-cis-undecaprenyl diphospho-[N-acetyl-alpha-D-glucosaminyl-(1-&gt;4)]-N-acetyl-alpha-D-muramoyl-L-alanyl-D-glutamyl-meso-2,6-diaminopimeloyl-D-alanyl-D-alanine + UDP + H(+)</text>
        <dbReference type="Rhea" id="RHEA:31227"/>
        <dbReference type="ChEBI" id="CHEBI:15378"/>
        <dbReference type="ChEBI" id="CHEBI:57705"/>
        <dbReference type="ChEBI" id="CHEBI:58223"/>
        <dbReference type="ChEBI" id="CHEBI:61387"/>
        <dbReference type="ChEBI" id="CHEBI:61388"/>
        <dbReference type="EC" id="2.4.1.227"/>
    </reaction>
</comment>
<keyword evidence="7 10" id="KW-0472">Membrane</keyword>
<keyword evidence="8 10" id="KW-0131">Cell cycle</keyword>
<evidence type="ECO:0000256" key="9">
    <source>
        <dbReference type="ARBA" id="ARBA00023316"/>
    </source>
</evidence>
<keyword evidence="6 10" id="KW-0573">Peptidoglycan synthesis</keyword>
<dbReference type="GO" id="GO:0009252">
    <property type="term" value="P:peptidoglycan biosynthetic process"/>
    <property type="evidence" value="ECO:0007669"/>
    <property type="project" value="UniProtKB-UniRule"/>
</dbReference>
<dbReference type="CDD" id="cd03785">
    <property type="entry name" value="GT28_MurG"/>
    <property type="match status" value="1"/>
</dbReference>
<feature type="domain" description="Glycosyl transferase family 28 C-terminal" evidence="12">
    <location>
        <begin position="189"/>
        <end position="347"/>
    </location>
</feature>
<keyword evidence="2 10" id="KW-0132">Cell division</keyword>
<dbReference type="InterPro" id="IPR007235">
    <property type="entry name" value="Glyco_trans_28_C"/>
</dbReference>
<keyword evidence="3 10" id="KW-0328">Glycosyltransferase</keyword>
<comment type="similarity">
    <text evidence="10">Belongs to the glycosyltransferase 28 family. MurG subfamily.</text>
</comment>
<organism evidence="13 14">
    <name type="scientific">Candidatus Agrococcus pullicola</name>
    <dbReference type="NCBI Taxonomy" id="2838429"/>
    <lineage>
        <taxon>Bacteria</taxon>
        <taxon>Bacillati</taxon>
        <taxon>Actinomycetota</taxon>
        <taxon>Actinomycetes</taxon>
        <taxon>Micrococcales</taxon>
        <taxon>Microbacteriaceae</taxon>
        <taxon>Agrococcus</taxon>
    </lineage>
</organism>
<evidence type="ECO:0000256" key="2">
    <source>
        <dbReference type="ARBA" id="ARBA00022618"/>
    </source>
</evidence>
<comment type="pathway">
    <text evidence="10">Cell wall biogenesis; peptidoglycan biosynthesis.</text>
</comment>
<dbReference type="Pfam" id="PF03033">
    <property type="entry name" value="Glyco_transf_28"/>
    <property type="match status" value="1"/>
</dbReference>
<reference evidence="13" key="1">
    <citation type="journal article" date="2021" name="PeerJ">
        <title>Extensive microbial diversity within the chicken gut microbiome revealed by metagenomics and culture.</title>
        <authorList>
            <person name="Gilroy R."/>
            <person name="Ravi A."/>
            <person name="Getino M."/>
            <person name="Pursley I."/>
            <person name="Horton D.L."/>
            <person name="Alikhan N.F."/>
            <person name="Baker D."/>
            <person name="Gharbi K."/>
            <person name="Hall N."/>
            <person name="Watson M."/>
            <person name="Adriaenssens E.M."/>
            <person name="Foster-Nyarko E."/>
            <person name="Jarju S."/>
            <person name="Secka A."/>
            <person name="Antonio M."/>
            <person name="Oren A."/>
            <person name="Chaudhuri R.R."/>
            <person name="La Ragione R."/>
            <person name="Hildebrand F."/>
            <person name="Pallen M.J."/>
        </authorList>
    </citation>
    <scope>NUCLEOTIDE SEQUENCE</scope>
    <source>
        <strain evidence="13">ChiGjej1B1-98</strain>
    </source>
</reference>
<evidence type="ECO:0000256" key="6">
    <source>
        <dbReference type="ARBA" id="ARBA00022984"/>
    </source>
</evidence>
<proteinExistence type="inferred from homology"/>
<evidence type="ECO:0000256" key="8">
    <source>
        <dbReference type="ARBA" id="ARBA00023306"/>
    </source>
</evidence>
<dbReference type="GO" id="GO:0051301">
    <property type="term" value="P:cell division"/>
    <property type="evidence" value="ECO:0007669"/>
    <property type="project" value="UniProtKB-KW"/>
</dbReference>
<dbReference type="AlphaFoldDB" id="A0A9D2C809"/>
<sequence length="357" mass="38740">MTTVLFAGGGTAGHVNPLLATADRMREQREDLEILVLGTREGLEADLVPDRGYELLTIEKLPFPRRPNVYALRFPPRWIRAVRQVRRIMRERGVAAVVGFGGYASAPAYRAAKLEGVPIIIHEANAIPGMANKLGARWAAVVGVSYRTTPMTGSEFVGMPLRREITDLDRAALRARARAALGLDADRPVLLVTGGSQGARSVNRAIVAAADDIVAAGWQILHLSGGRQTDFEPARSERYVAIEYLRDMHLALAAADFVVCRAGSLTVAELGAVGLPAVYVPLPYGNGEQRRNAQDQLDAGGAVIVKDERFTPEWIRSELVPLLRDDEEVRHMAERSAAAGVRDGADRMAALVERVIA</sequence>
<feature type="binding site" evidence="10">
    <location>
        <position position="125"/>
    </location>
    <ligand>
        <name>UDP-N-acetyl-alpha-D-glucosamine</name>
        <dbReference type="ChEBI" id="CHEBI:57705"/>
    </ligand>
</feature>
<evidence type="ECO:0000313" key="14">
    <source>
        <dbReference type="Proteomes" id="UP000824005"/>
    </source>
</evidence>
<dbReference type="Pfam" id="PF04101">
    <property type="entry name" value="Glyco_tran_28_C"/>
    <property type="match status" value="1"/>
</dbReference>
<evidence type="ECO:0000256" key="10">
    <source>
        <dbReference type="HAMAP-Rule" id="MF_00033"/>
    </source>
</evidence>
<evidence type="ECO:0000256" key="4">
    <source>
        <dbReference type="ARBA" id="ARBA00022679"/>
    </source>
</evidence>
<keyword evidence="9 10" id="KW-0961">Cell wall biogenesis/degradation</keyword>
<evidence type="ECO:0000256" key="7">
    <source>
        <dbReference type="ARBA" id="ARBA00023136"/>
    </source>
</evidence>
<feature type="binding site" evidence="10">
    <location>
        <begin position="11"/>
        <end position="13"/>
    </location>
    <ligand>
        <name>UDP-N-acetyl-alpha-D-glucosamine</name>
        <dbReference type="ChEBI" id="CHEBI:57705"/>
    </ligand>
</feature>
<keyword evidence="1 10" id="KW-1003">Cell membrane</keyword>
<evidence type="ECO:0000259" key="11">
    <source>
        <dbReference type="Pfam" id="PF03033"/>
    </source>
</evidence>